<dbReference type="RefSeq" id="WP_314510033.1">
    <property type="nucleotide sequence ID" value="NZ_JASJOU010000002.1"/>
</dbReference>
<reference evidence="2" key="1">
    <citation type="submission" date="2023-05" db="EMBL/GenBank/DDBJ databases">
        <authorList>
            <person name="Zhang X."/>
        </authorList>
    </citation>
    <scope>NUCLEOTIDE SEQUENCE</scope>
    <source>
        <strain evidence="2">BD1B2-1</strain>
    </source>
</reference>
<evidence type="ECO:0000256" key="1">
    <source>
        <dbReference type="SAM" id="Phobius"/>
    </source>
</evidence>
<dbReference type="NCBIfam" id="TIGR01760">
    <property type="entry name" value="tape_meas_TP901"/>
    <property type="match status" value="1"/>
</dbReference>
<keyword evidence="3" id="KW-1185">Reference proteome</keyword>
<gene>
    <name evidence="2" type="ORF">QNI22_07595</name>
</gene>
<dbReference type="Proteomes" id="UP001232063">
    <property type="component" value="Unassembled WGS sequence"/>
</dbReference>
<dbReference type="EMBL" id="JASJOU010000002">
    <property type="protein sequence ID" value="MDJ1500502.1"/>
    <property type="molecule type" value="Genomic_DNA"/>
</dbReference>
<proteinExistence type="predicted"/>
<protein>
    <submittedName>
        <fullName evidence="2">Phage tail tape measure protein</fullName>
    </submittedName>
</protein>
<sequence length="315" mass="33071">MESAVKILNGQLKKLPQGTEEFIKKSEELKSVRQRLKDVKDDVYALDKASKDVAVTSEQVTKSSGSSWSSLGSIIAGGIVAAIGMAVMAVINFGKEAYELAKTYSDSFADIRKSTGMTADEVQALNDRIGDLDTRTSQLDLLEIAKVGGQIGIAAKEMDGFVESTDKAVVALGDEFSGGAEEVAGKLGTLKSLFQETKDLDAGTAINKIGSALNELGATGSAKAPVVADFASRIGQLGNLAPEIGQTLGLGAAFQELGLSAEISAGGLSNILLTASKSTDKFSQHLGMTEQAFKDLINTDPNEVIFSDLYPRPDI</sequence>
<keyword evidence="1" id="KW-1133">Transmembrane helix</keyword>
<name>A0AAE3R2N6_9BACT</name>
<feature type="transmembrane region" description="Helical" evidence="1">
    <location>
        <begin position="71"/>
        <end position="93"/>
    </location>
</feature>
<dbReference type="AlphaFoldDB" id="A0AAE3R2N6"/>
<organism evidence="2 3">
    <name type="scientific">Xanthocytophaga agilis</name>
    <dbReference type="NCBI Taxonomy" id="3048010"/>
    <lineage>
        <taxon>Bacteria</taxon>
        <taxon>Pseudomonadati</taxon>
        <taxon>Bacteroidota</taxon>
        <taxon>Cytophagia</taxon>
        <taxon>Cytophagales</taxon>
        <taxon>Rhodocytophagaceae</taxon>
        <taxon>Xanthocytophaga</taxon>
    </lineage>
</organism>
<dbReference type="InterPro" id="IPR010090">
    <property type="entry name" value="Phage_tape_meas"/>
</dbReference>
<evidence type="ECO:0000313" key="3">
    <source>
        <dbReference type="Proteomes" id="UP001232063"/>
    </source>
</evidence>
<comment type="caution">
    <text evidence="2">The sequence shown here is derived from an EMBL/GenBank/DDBJ whole genome shotgun (WGS) entry which is preliminary data.</text>
</comment>
<keyword evidence="1" id="KW-0472">Membrane</keyword>
<keyword evidence="1" id="KW-0812">Transmembrane</keyword>
<accession>A0AAE3R2N6</accession>
<evidence type="ECO:0000313" key="2">
    <source>
        <dbReference type="EMBL" id="MDJ1500502.1"/>
    </source>
</evidence>